<dbReference type="GO" id="GO:0022857">
    <property type="term" value="F:transmembrane transporter activity"/>
    <property type="evidence" value="ECO:0007669"/>
    <property type="project" value="InterPro"/>
</dbReference>
<evidence type="ECO:0000256" key="3">
    <source>
        <dbReference type="ARBA" id="ARBA00022475"/>
    </source>
</evidence>
<dbReference type="Pfam" id="PF02653">
    <property type="entry name" value="BPD_transp_2"/>
    <property type="match status" value="1"/>
</dbReference>
<evidence type="ECO:0000256" key="9">
    <source>
        <dbReference type="SAM" id="Phobius"/>
    </source>
</evidence>
<dbReference type="CDD" id="cd06582">
    <property type="entry name" value="TM_PBP1_LivH_like"/>
    <property type="match status" value="1"/>
</dbReference>
<dbReference type="PANTHER" id="PTHR11795:SF442">
    <property type="entry name" value="ABC TRANSPORTER ATP-BINDING PROTEIN"/>
    <property type="match status" value="1"/>
</dbReference>
<feature type="transmembrane region" description="Helical" evidence="9">
    <location>
        <begin position="42"/>
        <end position="59"/>
    </location>
</feature>
<dbReference type="GO" id="GO:0005886">
    <property type="term" value="C:plasma membrane"/>
    <property type="evidence" value="ECO:0007669"/>
    <property type="project" value="UniProtKB-SubCell"/>
</dbReference>
<comment type="subcellular location">
    <subcellularLocation>
        <location evidence="1">Cell membrane</location>
        <topology evidence="1">Multi-pass membrane protein</topology>
    </subcellularLocation>
</comment>
<feature type="transmembrane region" description="Helical" evidence="9">
    <location>
        <begin position="12"/>
        <end position="35"/>
    </location>
</feature>
<feature type="transmembrane region" description="Helical" evidence="9">
    <location>
        <begin position="65"/>
        <end position="87"/>
    </location>
</feature>
<dbReference type="STRING" id="93218.XM39_01485"/>
<evidence type="ECO:0000313" key="13">
    <source>
        <dbReference type="Proteomes" id="UP000364291"/>
    </source>
</evidence>
<feature type="transmembrane region" description="Helical" evidence="9">
    <location>
        <begin position="272"/>
        <end position="290"/>
    </location>
</feature>
<name>A0A0B5F8N9_9BURK</name>
<proteinExistence type="inferred from homology"/>
<evidence type="ECO:0000313" key="11">
    <source>
        <dbReference type="EMBL" id="VVG71826.1"/>
    </source>
</evidence>
<dbReference type="Proteomes" id="UP000364291">
    <property type="component" value="Unassembled WGS sequence"/>
</dbReference>
<sequence>MSQIYAVLVDGVMYAAWLFLVALGLTLVYGVLKILNMAHGSLYALGAYAGVTLIGPWVAQGGNLYVSYLLLVLAAIVAGGAIGFIMERGVLKRFYGQDPVVLLLVTYALFLIMEDAIKLVWGVDPYSVSEPYSFLGNFDLGGLSYPNYNFLIVGVALVAGIGLTSFLKFTRSGRLLRAVIHDREVSQAMGIRVSRYFVLTFMAGAVLAAIGGALTAPTVSVAPGMGVEIVVLTFAVVVIGGLGSLPGAAFGALLVGLVRASAVHYWPQGELFSIYIVMALVLAVRPKGIFAPMEARKI</sequence>
<evidence type="ECO:0000256" key="8">
    <source>
        <dbReference type="ARBA" id="ARBA00037998"/>
    </source>
</evidence>
<dbReference type="GeneID" id="47013702"/>
<dbReference type="OrthoDB" id="8888656at2"/>
<keyword evidence="2" id="KW-0813">Transport</keyword>
<accession>A0A0B5F8N9</accession>
<dbReference type="KEGG" id="papi:SG18_01485"/>
<feature type="transmembrane region" description="Helical" evidence="9">
    <location>
        <begin position="148"/>
        <end position="167"/>
    </location>
</feature>
<dbReference type="InterPro" id="IPR052157">
    <property type="entry name" value="BCAA_transport_permease"/>
</dbReference>
<evidence type="ECO:0000256" key="4">
    <source>
        <dbReference type="ARBA" id="ARBA00022692"/>
    </source>
</evidence>
<dbReference type="Proteomes" id="UP000270216">
    <property type="component" value="Unassembled WGS sequence"/>
</dbReference>
<reference evidence="10 12" key="1">
    <citation type="submission" date="2018-12" db="EMBL/GenBank/DDBJ databases">
        <title>Whole genome sequence of a Pandoraea apista isolate from a patient with cystic fibrosis.</title>
        <authorList>
            <person name="Kenna D.T."/>
            <person name="Turton J.F."/>
        </authorList>
    </citation>
    <scope>NUCLEOTIDE SEQUENCE [LARGE SCALE GENOMIC DNA]</scope>
    <source>
        <strain evidence="10 12">Pa13324</strain>
    </source>
</reference>
<keyword evidence="4 9" id="KW-0812">Transmembrane</keyword>
<organism evidence="11 13">
    <name type="scientific">Pandoraea apista</name>
    <dbReference type="NCBI Taxonomy" id="93218"/>
    <lineage>
        <taxon>Bacteria</taxon>
        <taxon>Pseudomonadati</taxon>
        <taxon>Pseudomonadota</taxon>
        <taxon>Betaproteobacteria</taxon>
        <taxon>Burkholderiales</taxon>
        <taxon>Burkholderiaceae</taxon>
        <taxon>Pandoraea</taxon>
    </lineage>
</organism>
<evidence type="ECO:0000256" key="5">
    <source>
        <dbReference type="ARBA" id="ARBA00022970"/>
    </source>
</evidence>
<dbReference type="RefSeq" id="WP_042112274.1">
    <property type="nucleotide sequence ID" value="NZ_CABPSX010000005.1"/>
</dbReference>
<dbReference type="AlphaFoldDB" id="A0A0B5F8N9"/>
<reference evidence="11 13" key="2">
    <citation type="submission" date="2019-08" db="EMBL/GenBank/DDBJ databases">
        <authorList>
            <person name="Peeters C."/>
        </authorList>
    </citation>
    <scope>NUCLEOTIDE SEQUENCE [LARGE SCALE GENOMIC DNA]</scope>
    <source>
        <strain evidence="11 13">LMG 18089</strain>
    </source>
</reference>
<gene>
    <name evidence="10" type="ORF">EJE83_19885</name>
    <name evidence="11" type="ORF">PAP18089_02814</name>
</gene>
<keyword evidence="6 9" id="KW-1133">Transmembrane helix</keyword>
<dbReference type="InterPro" id="IPR001851">
    <property type="entry name" value="ABC_transp_permease"/>
</dbReference>
<dbReference type="GO" id="GO:0006865">
    <property type="term" value="P:amino acid transport"/>
    <property type="evidence" value="ECO:0007669"/>
    <property type="project" value="UniProtKB-KW"/>
</dbReference>
<keyword evidence="7 9" id="KW-0472">Membrane</keyword>
<feature type="transmembrane region" description="Helical" evidence="9">
    <location>
        <begin position="196"/>
        <end position="216"/>
    </location>
</feature>
<feature type="transmembrane region" description="Helical" evidence="9">
    <location>
        <begin position="222"/>
        <end position="242"/>
    </location>
</feature>
<keyword evidence="12" id="KW-1185">Reference proteome</keyword>
<evidence type="ECO:0000256" key="1">
    <source>
        <dbReference type="ARBA" id="ARBA00004651"/>
    </source>
</evidence>
<evidence type="ECO:0000256" key="7">
    <source>
        <dbReference type="ARBA" id="ARBA00023136"/>
    </source>
</evidence>
<dbReference type="PANTHER" id="PTHR11795">
    <property type="entry name" value="BRANCHED-CHAIN AMINO ACID TRANSPORT SYSTEM PERMEASE PROTEIN LIVH"/>
    <property type="match status" value="1"/>
</dbReference>
<evidence type="ECO:0000256" key="2">
    <source>
        <dbReference type="ARBA" id="ARBA00022448"/>
    </source>
</evidence>
<protein>
    <submittedName>
        <fullName evidence="10 11">ABC transporter permease</fullName>
    </submittedName>
</protein>
<evidence type="ECO:0000256" key="6">
    <source>
        <dbReference type="ARBA" id="ARBA00022989"/>
    </source>
</evidence>
<evidence type="ECO:0000313" key="12">
    <source>
        <dbReference type="Proteomes" id="UP000270216"/>
    </source>
</evidence>
<feature type="transmembrane region" description="Helical" evidence="9">
    <location>
        <begin position="99"/>
        <end position="121"/>
    </location>
</feature>
<dbReference type="EMBL" id="CABPSX010000005">
    <property type="protein sequence ID" value="VVG71826.1"/>
    <property type="molecule type" value="Genomic_DNA"/>
</dbReference>
<comment type="similarity">
    <text evidence="8">Belongs to the binding-protein-dependent transport system permease family. LivHM subfamily.</text>
</comment>
<evidence type="ECO:0000313" key="10">
    <source>
        <dbReference type="EMBL" id="RSK76865.1"/>
    </source>
</evidence>
<keyword evidence="5" id="KW-0029">Amino-acid transport</keyword>
<dbReference type="EMBL" id="RWHX01000044">
    <property type="protein sequence ID" value="RSK76865.1"/>
    <property type="molecule type" value="Genomic_DNA"/>
</dbReference>
<keyword evidence="3" id="KW-1003">Cell membrane</keyword>